<reference evidence="1 2" key="1">
    <citation type="journal article" date="2019" name="Front. Microbiol.">
        <title>Ammonia Oxidation by the Arctic Terrestrial Thaumarchaeote Candidatus Nitrosocosmicus arcticus Is Stimulated by Increasing Temperatures.</title>
        <authorList>
            <person name="Alves R.J.E."/>
            <person name="Kerou M."/>
            <person name="Zappe A."/>
            <person name="Bittner R."/>
            <person name="Abby S.S."/>
            <person name="Schmidt H.A."/>
            <person name="Pfeifer K."/>
            <person name="Schleper C."/>
        </authorList>
    </citation>
    <scope>NUCLEOTIDE SEQUENCE [LARGE SCALE GENOMIC DNA]</scope>
    <source>
        <strain evidence="1 2">Kfb</strain>
    </source>
</reference>
<dbReference type="AlphaFoldDB" id="A0A557SZD0"/>
<dbReference type="RefSeq" id="WP_144728476.1">
    <property type="nucleotide sequence ID" value="NZ_ML675578.1"/>
</dbReference>
<dbReference type="OrthoDB" id="9796at2157"/>
<dbReference type="EMBL" id="VOAH01000001">
    <property type="protein sequence ID" value="TVP41957.1"/>
    <property type="molecule type" value="Genomic_DNA"/>
</dbReference>
<accession>A0A557SZD0</accession>
<name>A0A557SZD0_9ARCH</name>
<proteinExistence type="predicted"/>
<keyword evidence="2" id="KW-1185">Reference proteome</keyword>
<sequence length="143" mass="15949">MLKEITIIFSLLMVAASADPFYEFENSARGQVNGTADNQNTSNLQSGKVFLPVEDMVTSKTSQGMVELDGAVRNNNTFDMHDIEISGEFFDKDGISLGKFNEYVTQPSFILKPNERYTFNLFEVVSHYKLATTNITAFGDPVN</sequence>
<evidence type="ECO:0000313" key="2">
    <source>
        <dbReference type="Proteomes" id="UP000315289"/>
    </source>
</evidence>
<organism evidence="1 2">
    <name type="scientific">Candidatus Nitrosocosmicus arcticus</name>
    <dbReference type="NCBI Taxonomy" id="2035267"/>
    <lineage>
        <taxon>Archaea</taxon>
        <taxon>Nitrososphaerota</taxon>
        <taxon>Nitrososphaeria</taxon>
        <taxon>Nitrososphaerales</taxon>
        <taxon>Nitrososphaeraceae</taxon>
        <taxon>Candidatus Nitrosocosmicus</taxon>
    </lineage>
</organism>
<evidence type="ECO:0000313" key="1">
    <source>
        <dbReference type="EMBL" id="TVP41957.1"/>
    </source>
</evidence>
<comment type="caution">
    <text evidence="1">The sequence shown here is derived from an EMBL/GenBank/DDBJ whole genome shotgun (WGS) entry which is preliminary data.</text>
</comment>
<dbReference type="Proteomes" id="UP000315289">
    <property type="component" value="Unassembled WGS sequence"/>
</dbReference>
<protein>
    <submittedName>
        <fullName evidence="1">Uncharacterized protein</fullName>
    </submittedName>
</protein>
<gene>
    <name evidence="1" type="ORF">NARC_10363</name>
</gene>